<sequence length="117" mass="13181">MHTSYMQTEVQTPNCDKSLVKPTCDRYIQQIKRRSSQGLRDNTTRHVSRHKWLVHATKGEAIRAAFIDCNAFPQQLLPPSFNAIPIIHTHIQHTPSLSPIQLSKTPHDGASISIAAF</sequence>
<keyword evidence="2" id="KW-1185">Reference proteome</keyword>
<proteinExistence type="predicted"/>
<evidence type="ECO:0000313" key="1">
    <source>
        <dbReference type="EMBL" id="PON62679.1"/>
    </source>
</evidence>
<name>A0A2P5CNP9_TREOI</name>
<organism evidence="1 2">
    <name type="scientific">Trema orientale</name>
    <name type="common">Charcoal tree</name>
    <name type="synonym">Celtis orientalis</name>
    <dbReference type="NCBI Taxonomy" id="63057"/>
    <lineage>
        <taxon>Eukaryota</taxon>
        <taxon>Viridiplantae</taxon>
        <taxon>Streptophyta</taxon>
        <taxon>Embryophyta</taxon>
        <taxon>Tracheophyta</taxon>
        <taxon>Spermatophyta</taxon>
        <taxon>Magnoliopsida</taxon>
        <taxon>eudicotyledons</taxon>
        <taxon>Gunneridae</taxon>
        <taxon>Pentapetalae</taxon>
        <taxon>rosids</taxon>
        <taxon>fabids</taxon>
        <taxon>Rosales</taxon>
        <taxon>Cannabaceae</taxon>
        <taxon>Trema</taxon>
    </lineage>
</organism>
<reference evidence="2" key="1">
    <citation type="submission" date="2016-06" db="EMBL/GenBank/DDBJ databases">
        <title>Parallel loss of symbiosis genes in relatives of nitrogen-fixing non-legume Parasponia.</title>
        <authorList>
            <person name="Van Velzen R."/>
            <person name="Holmer R."/>
            <person name="Bu F."/>
            <person name="Rutten L."/>
            <person name="Van Zeijl A."/>
            <person name="Liu W."/>
            <person name="Santuari L."/>
            <person name="Cao Q."/>
            <person name="Sharma T."/>
            <person name="Shen D."/>
            <person name="Roswanjaya Y."/>
            <person name="Wardhani T."/>
            <person name="Kalhor M.S."/>
            <person name="Jansen J."/>
            <person name="Van den Hoogen J."/>
            <person name="Gungor B."/>
            <person name="Hartog M."/>
            <person name="Hontelez J."/>
            <person name="Verver J."/>
            <person name="Yang W.-C."/>
            <person name="Schijlen E."/>
            <person name="Repin R."/>
            <person name="Schilthuizen M."/>
            <person name="Schranz E."/>
            <person name="Heidstra R."/>
            <person name="Miyata K."/>
            <person name="Fedorova E."/>
            <person name="Kohlen W."/>
            <person name="Bisseling T."/>
            <person name="Smit S."/>
            <person name="Geurts R."/>
        </authorList>
    </citation>
    <scope>NUCLEOTIDE SEQUENCE [LARGE SCALE GENOMIC DNA]</scope>
    <source>
        <strain evidence="2">cv. RG33-2</strain>
    </source>
</reference>
<dbReference type="Proteomes" id="UP000237000">
    <property type="component" value="Unassembled WGS sequence"/>
</dbReference>
<dbReference type="OrthoDB" id="10456043at2759"/>
<dbReference type="AlphaFoldDB" id="A0A2P5CNP9"/>
<comment type="caution">
    <text evidence="1">The sequence shown here is derived from an EMBL/GenBank/DDBJ whole genome shotgun (WGS) entry which is preliminary data.</text>
</comment>
<accession>A0A2P5CNP9</accession>
<gene>
    <name evidence="1" type="ORF">TorRG33x02_278480</name>
</gene>
<dbReference type="EMBL" id="JXTC01000344">
    <property type="protein sequence ID" value="PON62679.1"/>
    <property type="molecule type" value="Genomic_DNA"/>
</dbReference>
<dbReference type="InParanoid" id="A0A2P5CNP9"/>
<protein>
    <submittedName>
        <fullName evidence="1">Uncharacterized protein</fullName>
    </submittedName>
</protein>
<evidence type="ECO:0000313" key="2">
    <source>
        <dbReference type="Proteomes" id="UP000237000"/>
    </source>
</evidence>